<organism evidence="1 2">
    <name type="scientific">Amborella trichopoda</name>
    <dbReference type="NCBI Taxonomy" id="13333"/>
    <lineage>
        <taxon>Eukaryota</taxon>
        <taxon>Viridiplantae</taxon>
        <taxon>Streptophyta</taxon>
        <taxon>Embryophyta</taxon>
        <taxon>Tracheophyta</taxon>
        <taxon>Spermatophyta</taxon>
        <taxon>Magnoliopsida</taxon>
        <taxon>Amborellales</taxon>
        <taxon>Amborellaceae</taxon>
        <taxon>Amborella</taxon>
    </lineage>
</organism>
<dbReference type="Proteomes" id="UP000017836">
    <property type="component" value="Unassembled WGS sequence"/>
</dbReference>
<keyword evidence="2" id="KW-1185">Reference proteome</keyword>
<dbReference type="Gramene" id="ERN17946">
    <property type="protein sequence ID" value="ERN17946"/>
    <property type="gene ID" value="AMTR_s00046p00064600"/>
</dbReference>
<dbReference type="HOGENOM" id="CLU_2375623_0_0_1"/>
<dbReference type="EMBL" id="KI392290">
    <property type="protein sequence ID" value="ERN17946.1"/>
    <property type="molecule type" value="Genomic_DNA"/>
</dbReference>
<dbReference type="AlphaFoldDB" id="U5CX85"/>
<protein>
    <submittedName>
        <fullName evidence="1">Uncharacterized protein</fullName>
    </submittedName>
</protein>
<gene>
    <name evidence="1" type="ORF">AMTR_s00046p00064600</name>
</gene>
<proteinExistence type="predicted"/>
<sequence length="95" mass="10337">MDEAFDLAKVAPHLMSEYRIEGGICRFKKGAGNQTAQGLWVTSGAGPKEMQVALGDDVEEIQPAEIWSEGGGQLMREEYGEGGLPDYHWGKDHGT</sequence>
<name>U5CX85_AMBTC</name>
<evidence type="ECO:0000313" key="2">
    <source>
        <dbReference type="Proteomes" id="UP000017836"/>
    </source>
</evidence>
<reference evidence="2" key="1">
    <citation type="journal article" date="2013" name="Science">
        <title>The Amborella genome and the evolution of flowering plants.</title>
        <authorList>
            <consortium name="Amborella Genome Project"/>
        </authorList>
    </citation>
    <scope>NUCLEOTIDE SEQUENCE [LARGE SCALE GENOMIC DNA]</scope>
</reference>
<evidence type="ECO:0000313" key="1">
    <source>
        <dbReference type="EMBL" id="ERN17946.1"/>
    </source>
</evidence>
<accession>U5CX85</accession>